<feature type="transmembrane region" description="Helical" evidence="1">
    <location>
        <begin position="109"/>
        <end position="127"/>
    </location>
</feature>
<keyword evidence="3" id="KW-1185">Reference proteome</keyword>
<protein>
    <submittedName>
        <fullName evidence="2">TIGR02206 family membrane protein</fullName>
    </submittedName>
</protein>
<evidence type="ECO:0000256" key="1">
    <source>
        <dbReference type="SAM" id="Phobius"/>
    </source>
</evidence>
<dbReference type="NCBIfam" id="TIGR02206">
    <property type="entry name" value="intg_mem_TP0381"/>
    <property type="match status" value="1"/>
</dbReference>
<dbReference type="AlphaFoldDB" id="A0AA95EZ06"/>
<gene>
    <name evidence="2" type="ORF">P0Y55_05535</name>
</gene>
<feature type="transmembrane region" description="Helical" evidence="1">
    <location>
        <begin position="20"/>
        <end position="43"/>
    </location>
</feature>
<feature type="transmembrane region" description="Helical" evidence="1">
    <location>
        <begin position="172"/>
        <end position="196"/>
    </location>
</feature>
<keyword evidence="1" id="KW-0812">Transmembrane</keyword>
<reference evidence="2" key="1">
    <citation type="submission" date="2023-03" db="EMBL/GenBank/DDBJ databases">
        <title>Andean soil-derived lignocellulolytic bacterial consortium as a source of novel taxa and putative plastic-active enzymes.</title>
        <authorList>
            <person name="Diaz-Garcia L."/>
            <person name="Chuvochina M."/>
            <person name="Feuerriegel G."/>
            <person name="Bunk B."/>
            <person name="Sproer C."/>
            <person name="Streit W.R."/>
            <person name="Rodriguez L.M."/>
            <person name="Overmann J."/>
            <person name="Jimenez D.J."/>
        </authorList>
    </citation>
    <scope>NUCLEOTIDE SEQUENCE</scope>
    <source>
        <strain evidence="2">MAG 2441</strain>
    </source>
</reference>
<evidence type="ECO:0000313" key="3">
    <source>
        <dbReference type="Proteomes" id="UP001178662"/>
    </source>
</evidence>
<proteinExistence type="predicted"/>
<accession>A0AA95EZ06</accession>
<dbReference type="InterPro" id="IPR011737">
    <property type="entry name" value="CHP02206_TP0381"/>
</dbReference>
<feature type="transmembrane region" description="Helical" evidence="1">
    <location>
        <begin position="139"/>
        <end position="160"/>
    </location>
</feature>
<name>A0AA95EZ06_9BACL</name>
<evidence type="ECO:0000313" key="2">
    <source>
        <dbReference type="EMBL" id="WEK55516.1"/>
    </source>
</evidence>
<dbReference type="Pfam" id="PF14808">
    <property type="entry name" value="TMEM164"/>
    <property type="match status" value="1"/>
</dbReference>
<dbReference type="Proteomes" id="UP001178662">
    <property type="component" value="Chromosome"/>
</dbReference>
<keyword evidence="1" id="KW-1133">Transmembrane helix</keyword>
<feature type="transmembrane region" description="Helical" evidence="1">
    <location>
        <begin position="81"/>
        <end position="102"/>
    </location>
</feature>
<dbReference type="EMBL" id="CP119317">
    <property type="protein sequence ID" value="WEK55516.1"/>
    <property type="molecule type" value="Genomic_DNA"/>
</dbReference>
<feature type="transmembrane region" description="Helical" evidence="1">
    <location>
        <begin position="216"/>
        <end position="238"/>
    </location>
</feature>
<feature type="transmembrane region" description="Helical" evidence="1">
    <location>
        <begin position="55"/>
        <end position="75"/>
    </location>
</feature>
<keyword evidence="1" id="KW-0472">Membrane</keyword>
<organism evidence="2 3">
    <name type="scientific">Candidatus Cohnella colombiensis</name>
    <dbReference type="NCBI Taxonomy" id="3121368"/>
    <lineage>
        <taxon>Bacteria</taxon>
        <taxon>Bacillati</taxon>
        <taxon>Bacillota</taxon>
        <taxon>Bacilli</taxon>
        <taxon>Bacillales</taxon>
        <taxon>Paenibacillaceae</taxon>
        <taxon>Cohnella</taxon>
    </lineage>
</organism>
<sequence>MKLRSGHNLLSRRGNEMAFVPFGIAHVIGILLSVVMVFVIIHRRQWLRKTNVDRIARYSLAGLLIGCEVSLYIWYEVTDNWGLHSLPFQLCSIMMWLSAALLLTRNHRLYEIGYFLGILGAIQAILTPNLDASYPEFRYFHFFIAHAAIIAASVYMTAVHQHRPKLRSMFRALGWLHVLALPAAITNWITGSNFMFLARKPDTGSLLDLLSPWPWYLLQLELVAMLLCFMLYGIVWFVDRMSSRMTQATTP</sequence>